<dbReference type="InterPro" id="IPR055647">
    <property type="entry name" value="DUF7223"/>
</dbReference>
<gene>
    <name evidence="2" type="ORF">D9611_012891</name>
</gene>
<accession>A0A8H5BBF8</accession>
<dbReference type="AlphaFoldDB" id="A0A8H5BBF8"/>
<evidence type="ECO:0000313" key="2">
    <source>
        <dbReference type="EMBL" id="KAF5319801.1"/>
    </source>
</evidence>
<dbReference type="Pfam" id="PF23865">
    <property type="entry name" value="DUF7223"/>
    <property type="match status" value="1"/>
</dbReference>
<dbReference type="OrthoDB" id="73875at2759"/>
<keyword evidence="3" id="KW-1185">Reference proteome</keyword>
<organism evidence="2 3">
    <name type="scientific">Ephemerocybe angulata</name>
    <dbReference type="NCBI Taxonomy" id="980116"/>
    <lineage>
        <taxon>Eukaryota</taxon>
        <taxon>Fungi</taxon>
        <taxon>Dikarya</taxon>
        <taxon>Basidiomycota</taxon>
        <taxon>Agaricomycotina</taxon>
        <taxon>Agaricomycetes</taxon>
        <taxon>Agaricomycetidae</taxon>
        <taxon>Agaricales</taxon>
        <taxon>Agaricineae</taxon>
        <taxon>Psathyrellaceae</taxon>
        <taxon>Ephemerocybe</taxon>
    </lineage>
</organism>
<feature type="domain" description="DUF7223" evidence="1">
    <location>
        <begin position="358"/>
        <end position="510"/>
    </location>
</feature>
<dbReference type="EMBL" id="JAACJK010000173">
    <property type="protein sequence ID" value="KAF5319801.1"/>
    <property type="molecule type" value="Genomic_DNA"/>
</dbReference>
<sequence length="1204" mass="126467">MTFLANQRAPVSSPKVVHIYSFSPCLACTHFRSSFFQLRRRATSPRLFLPFSFSFVLLSRLFFDPGRSILLSIRMFSSSFVFLALIGAAHGAANDWSKPCLSGVCFYDLPTSDTAASGTLKIWGATESIADITSAAGWEILDCKKDSLSQDIRLVCSGSESDCSRLYDTIGAVGKIARLPESCGQNAFAHISRAWVPEDQSIPESISRRMAKRDHGEQPQVQALHIDTNFAAVDASRVGVVNFSIQGANVPGAVASASSSAKLLQKRQIDIVGDVLKKAADGVSDLNNVNVNESTTLPPFSIDKSFNILNETLSCPPVDVSLKVDVTAKAHAMAAIGVVAEGTIVPPKIDKFSVTSTLSADINGEIVLKGGLSGSIESERIPLFEVGVPGLAFPGILTVGPSFKVEAQATANLDINADLKVGVNYKVDKASLVFPPNAKETQEQDGAFHLKDTPLDLSVSPLVNLTGSLAAHLIPSLNLGIDALGGVAEASIFLELDASATLELSLQSQAQVNTTVRRANRRAVPYGSNSNSGARLSELPGGSTVNRRIARAIAMHQAAQKASAPAAGTDTGNTTDLSGSFAGCFEILAGLDVNAGANAAFFDIFDTETVVPLFSTEFELFKKCFGSQPQAARRGLGLETRASVLPPILNKLVCPPAEVGDALSLVNQIISASGLAYCGNIFWNAKDSGWEILDCKKDTLAQDIRLVCTGDSKCAHLYDKIGAVGKIARLPERCGQNAFARISRAWVPADQSIPEHIAKRLVKRDGVQPQVKALHIDTDFSSVDTARIGVISFAIQGANVPGAEGSPQSLGRIEKRQFGFVKKAISAVTKLNDVSVDKTKTLDPFSISKTFNVLDEKISCPPLEGRLKLDVTAKANALAAIGVAAEGTIVPPKIKDFAVTATLTADLGGSINLNGGLSGAVDSGKIKLVEVGIPGLSFPGVLTIGPSFRIDAQANANLDVNADLSVDINYKIDKATLVFPPNSKKAQAQGGAFTIGDTPLKLSVSPSIKATGTVTAHLIPSLNLGIDALGGIAEASVFLALDASATMKLSLEGQAQVAATVNRISSQASVAPSTVSRKVGKAIAIRQAAGGTGSKVAVSTSGSASLGGCFEIIAGLAVNAGANANFFGLFDSKTTVPLFNKEFDLLKKCFGNQRREEWNTEYTPHSLREPSTLVRRLVCPASNTPATTSLADGIVPASSIIALN</sequence>
<comment type="caution">
    <text evidence="2">The sequence shown here is derived from an EMBL/GenBank/DDBJ whole genome shotgun (WGS) entry which is preliminary data.</text>
</comment>
<protein>
    <recommendedName>
        <fullName evidence="1">DUF7223 domain-containing protein</fullName>
    </recommendedName>
</protein>
<evidence type="ECO:0000313" key="3">
    <source>
        <dbReference type="Proteomes" id="UP000541558"/>
    </source>
</evidence>
<reference evidence="2 3" key="1">
    <citation type="journal article" date="2020" name="ISME J.">
        <title>Uncovering the hidden diversity of litter-decomposition mechanisms in mushroom-forming fungi.</title>
        <authorList>
            <person name="Floudas D."/>
            <person name="Bentzer J."/>
            <person name="Ahren D."/>
            <person name="Johansson T."/>
            <person name="Persson P."/>
            <person name="Tunlid A."/>
        </authorList>
    </citation>
    <scope>NUCLEOTIDE SEQUENCE [LARGE SCALE GENOMIC DNA]</scope>
    <source>
        <strain evidence="2 3">CBS 175.51</strain>
    </source>
</reference>
<evidence type="ECO:0000259" key="1">
    <source>
        <dbReference type="Pfam" id="PF23865"/>
    </source>
</evidence>
<name>A0A8H5BBF8_9AGAR</name>
<proteinExistence type="predicted"/>
<dbReference type="Proteomes" id="UP000541558">
    <property type="component" value="Unassembled WGS sequence"/>
</dbReference>